<feature type="compositionally biased region" description="Pro residues" evidence="8">
    <location>
        <begin position="372"/>
        <end position="386"/>
    </location>
</feature>
<dbReference type="GO" id="GO:0004674">
    <property type="term" value="F:protein serine/threonine kinase activity"/>
    <property type="evidence" value="ECO:0007669"/>
    <property type="project" value="UniProtKB-KW"/>
</dbReference>
<dbReference type="SMART" id="SM00220">
    <property type="entry name" value="S_TKc"/>
    <property type="match status" value="1"/>
</dbReference>
<keyword evidence="3" id="KW-0808">Transferase</keyword>
<dbReference type="PROSITE" id="PS00107">
    <property type="entry name" value="PROTEIN_KINASE_ATP"/>
    <property type="match status" value="1"/>
</dbReference>
<evidence type="ECO:0000256" key="3">
    <source>
        <dbReference type="ARBA" id="ARBA00022679"/>
    </source>
</evidence>
<dbReference type="InterPro" id="IPR008271">
    <property type="entry name" value="Ser/Thr_kinase_AS"/>
</dbReference>
<evidence type="ECO:0000256" key="8">
    <source>
        <dbReference type="SAM" id="MobiDB-lite"/>
    </source>
</evidence>
<dbReference type="InterPro" id="IPR000719">
    <property type="entry name" value="Prot_kinase_dom"/>
</dbReference>
<dbReference type="Proteomes" id="UP000265768">
    <property type="component" value="Unassembled WGS sequence"/>
</dbReference>
<dbReference type="Pfam" id="PF00069">
    <property type="entry name" value="Pkinase"/>
    <property type="match status" value="1"/>
</dbReference>
<organism evidence="11 12">
    <name type="scientific">Bailinhaonella thermotolerans</name>
    <dbReference type="NCBI Taxonomy" id="1070861"/>
    <lineage>
        <taxon>Bacteria</taxon>
        <taxon>Bacillati</taxon>
        <taxon>Actinomycetota</taxon>
        <taxon>Actinomycetes</taxon>
        <taxon>Streptosporangiales</taxon>
        <taxon>Streptosporangiaceae</taxon>
        <taxon>Bailinhaonella</taxon>
    </lineage>
</organism>
<keyword evidence="9" id="KW-1133">Transmembrane helix</keyword>
<dbReference type="GO" id="GO:0005524">
    <property type="term" value="F:ATP binding"/>
    <property type="evidence" value="ECO:0007669"/>
    <property type="project" value="UniProtKB-UniRule"/>
</dbReference>
<feature type="compositionally biased region" description="Basic and acidic residues" evidence="8">
    <location>
        <begin position="488"/>
        <end position="499"/>
    </location>
</feature>
<evidence type="ECO:0000256" key="6">
    <source>
        <dbReference type="ARBA" id="ARBA00022840"/>
    </source>
</evidence>
<dbReference type="InterPro" id="IPR017441">
    <property type="entry name" value="Protein_kinase_ATP_BS"/>
</dbReference>
<dbReference type="PROSITE" id="PS00108">
    <property type="entry name" value="PROTEIN_KINASE_ST"/>
    <property type="match status" value="1"/>
</dbReference>
<feature type="compositionally biased region" description="Low complexity" evidence="8">
    <location>
        <begin position="452"/>
        <end position="480"/>
    </location>
</feature>
<evidence type="ECO:0000256" key="7">
    <source>
        <dbReference type="PROSITE-ProRule" id="PRU10141"/>
    </source>
</evidence>
<evidence type="ECO:0000313" key="11">
    <source>
        <dbReference type="EMBL" id="RJL31221.1"/>
    </source>
</evidence>
<dbReference type="PROSITE" id="PS50011">
    <property type="entry name" value="PROTEIN_KINASE_DOM"/>
    <property type="match status" value="1"/>
</dbReference>
<evidence type="ECO:0000256" key="9">
    <source>
        <dbReference type="SAM" id="Phobius"/>
    </source>
</evidence>
<keyword evidence="9" id="KW-0812">Transmembrane</keyword>
<keyword evidence="5 11" id="KW-0418">Kinase</keyword>
<dbReference type="InterPro" id="IPR011009">
    <property type="entry name" value="Kinase-like_dom_sf"/>
</dbReference>
<dbReference type="RefSeq" id="WP_119927906.1">
    <property type="nucleotide sequence ID" value="NZ_QZEY01000007.1"/>
</dbReference>
<proteinExistence type="predicted"/>
<feature type="compositionally biased region" description="Low complexity" evidence="8">
    <location>
        <begin position="317"/>
        <end position="329"/>
    </location>
</feature>
<evidence type="ECO:0000256" key="1">
    <source>
        <dbReference type="ARBA" id="ARBA00012513"/>
    </source>
</evidence>
<evidence type="ECO:0000256" key="5">
    <source>
        <dbReference type="ARBA" id="ARBA00022777"/>
    </source>
</evidence>
<dbReference type="PANTHER" id="PTHR43289">
    <property type="entry name" value="MITOGEN-ACTIVATED PROTEIN KINASE KINASE KINASE 20-RELATED"/>
    <property type="match status" value="1"/>
</dbReference>
<feature type="transmembrane region" description="Helical" evidence="9">
    <location>
        <begin position="422"/>
        <end position="441"/>
    </location>
</feature>
<dbReference type="CDD" id="cd14014">
    <property type="entry name" value="STKc_PknB_like"/>
    <property type="match status" value="1"/>
</dbReference>
<keyword evidence="4 7" id="KW-0547">Nucleotide-binding</keyword>
<feature type="region of interest" description="Disordered" evidence="8">
    <location>
        <begin position="274"/>
        <end position="300"/>
    </location>
</feature>
<protein>
    <recommendedName>
        <fullName evidence="1">non-specific serine/threonine protein kinase</fullName>
        <ecNumber evidence="1">2.7.11.1</ecNumber>
    </recommendedName>
</protein>
<evidence type="ECO:0000256" key="4">
    <source>
        <dbReference type="ARBA" id="ARBA00022741"/>
    </source>
</evidence>
<dbReference type="PANTHER" id="PTHR43289:SF6">
    <property type="entry name" value="SERINE_THREONINE-PROTEIN KINASE NEKL-3"/>
    <property type="match status" value="1"/>
</dbReference>
<dbReference type="EMBL" id="QZEY01000007">
    <property type="protein sequence ID" value="RJL31221.1"/>
    <property type="molecule type" value="Genomic_DNA"/>
</dbReference>
<keyword evidence="9" id="KW-0472">Membrane</keyword>
<dbReference type="EC" id="2.7.11.1" evidence="1"/>
<accession>A0A3A4AQ89</accession>
<feature type="compositionally biased region" description="Basic and acidic residues" evidence="8">
    <location>
        <begin position="388"/>
        <end position="403"/>
    </location>
</feature>
<evidence type="ECO:0000256" key="2">
    <source>
        <dbReference type="ARBA" id="ARBA00022527"/>
    </source>
</evidence>
<sequence>MSESRMDGRVVAGRYRLAEPLGRGGMGVVWRAHDEVLDRVVAVKELLIPPQITDEERSNFNRRTLREARAAGRLNHPGVIVVHDVIEEDGRPWIVMQLVDSRSLGQILKDEGPLPPGKVADIGLQVLGALKAAHDSGVLHRDVKPENVLISEDGRVVLTDFGIATMEEETSLTRTGTLLGTPSYIPPERVRGGAAQRESDLWSLGATLYAAVEGRPPHDRGSPLPTIAAVLNDEPDPPKLAGPLAPVLMGLLRKDPEQRMEFAEAARLLALARGDSPQRATRPISAPAPTSVLPGAGEEARKRPLLAPWRRAPEAAAPAAASAAAASAAPAPPSPAPEAAPGDAKPYGETPAAHRESPTRPSPRGEEESPARPAPEPARATPPAPAVRPEKAADEPPARRDTPPEPVEPPERTGASPLRRGLWVAVPAAVLVAVIAGYLGVKSAQEQPRSNATQPAATSPAQQPPAGGSPSSQAAQTASPAPTPTPSPKDEGVPEGWRIHKDRTFSVALPKDWRVWKRSGPQTFFRDPDDTSRYLLIEYTTNVKSDPVKDWKDQEPVARPRFPGYKRIRIDRVDYMKEAADWEFTFDGRGGRTRVLNRGFVANDTYGFAIYWSAPERTWEEDYHHFETFARTFKAAGD</sequence>
<gene>
    <name evidence="11" type="ORF">D5H75_19330</name>
</gene>
<dbReference type="SUPFAM" id="SSF56112">
    <property type="entry name" value="Protein kinase-like (PK-like)"/>
    <property type="match status" value="1"/>
</dbReference>
<dbReference type="Gene3D" id="1.10.510.10">
    <property type="entry name" value="Transferase(Phosphotransferase) domain 1"/>
    <property type="match status" value="1"/>
</dbReference>
<feature type="region of interest" description="Disordered" evidence="8">
    <location>
        <begin position="317"/>
        <end position="416"/>
    </location>
</feature>
<keyword evidence="6 7" id="KW-0067">ATP-binding</keyword>
<keyword evidence="12" id="KW-1185">Reference proteome</keyword>
<comment type="caution">
    <text evidence="11">The sequence shown here is derived from an EMBL/GenBank/DDBJ whole genome shotgun (WGS) entry which is preliminary data.</text>
</comment>
<dbReference type="AlphaFoldDB" id="A0A3A4AQ89"/>
<name>A0A3A4AQ89_9ACTN</name>
<keyword evidence="2 11" id="KW-0723">Serine/threonine-protein kinase</keyword>
<feature type="region of interest" description="Disordered" evidence="8">
    <location>
        <begin position="446"/>
        <end position="499"/>
    </location>
</feature>
<reference evidence="11 12" key="1">
    <citation type="submission" date="2018-09" db="EMBL/GenBank/DDBJ databases">
        <title>YIM 75507 draft genome.</title>
        <authorList>
            <person name="Tang S."/>
            <person name="Feng Y."/>
        </authorList>
    </citation>
    <scope>NUCLEOTIDE SEQUENCE [LARGE SCALE GENOMIC DNA]</scope>
    <source>
        <strain evidence="11 12">YIM 75507</strain>
    </source>
</reference>
<dbReference type="OrthoDB" id="3679634at2"/>
<feature type="binding site" evidence="7">
    <location>
        <position position="44"/>
    </location>
    <ligand>
        <name>ATP</name>
        <dbReference type="ChEBI" id="CHEBI:30616"/>
    </ligand>
</feature>
<dbReference type="Gene3D" id="3.30.200.20">
    <property type="entry name" value="Phosphorylase Kinase, domain 1"/>
    <property type="match status" value="1"/>
</dbReference>
<feature type="compositionally biased region" description="Basic and acidic residues" evidence="8">
    <location>
        <begin position="352"/>
        <end position="370"/>
    </location>
</feature>
<evidence type="ECO:0000259" key="10">
    <source>
        <dbReference type="PROSITE" id="PS50011"/>
    </source>
</evidence>
<feature type="domain" description="Protein kinase" evidence="10">
    <location>
        <begin position="15"/>
        <end position="271"/>
    </location>
</feature>
<evidence type="ECO:0000313" key="12">
    <source>
        <dbReference type="Proteomes" id="UP000265768"/>
    </source>
</evidence>